<comment type="caution">
    <text evidence="2">The sequence shown here is derived from an EMBL/GenBank/DDBJ whole genome shotgun (WGS) entry which is preliminary data.</text>
</comment>
<reference evidence="2 3" key="1">
    <citation type="submission" date="2019-05" db="EMBL/GenBank/DDBJ databases">
        <title>Another draft genome of Portunus trituberculatus and its Hox gene families provides insights of decapod evolution.</title>
        <authorList>
            <person name="Jeong J.-H."/>
            <person name="Song I."/>
            <person name="Kim S."/>
            <person name="Choi T."/>
            <person name="Kim D."/>
            <person name="Ryu S."/>
            <person name="Kim W."/>
        </authorList>
    </citation>
    <scope>NUCLEOTIDE SEQUENCE [LARGE SCALE GENOMIC DNA]</scope>
    <source>
        <tissue evidence="2">Muscle</tissue>
    </source>
</reference>
<keyword evidence="3" id="KW-1185">Reference proteome</keyword>
<accession>A0A5B7ID48</accession>
<dbReference type="Proteomes" id="UP000324222">
    <property type="component" value="Unassembled WGS sequence"/>
</dbReference>
<evidence type="ECO:0000256" key="1">
    <source>
        <dbReference type="SAM" id="MobiDB-lite"/>
    </source>
</evidence>
<feature type="region of interest" description="Disordered" evidence="1">
    <location>
        <begin position="1"/>
        <end position="65"/>
    </location>
</feature>
<name>A0A5B7ID48_PORTR</name>
<proteinExistence type="predicted"/>
<organism evidence="2 3">
    <name type="scientific">Portunus trituberculatus</name>
    <name type="common">Swimming crab</name>
    <name type="synonym">Neptunus trituberculatus</name>
    <dbReference type="NCBI Taxonomy" id="210409"/>
    <lineage>
        <taxon>Eukaryota</taxon>
        <taxon>Metazoa</taxon>
        <taxon>Ecdysozoa</taxon>
        <taxon>Arthropoda</taxon>
        <taxon>Crustacea</taxon>
        <taxon>Multicrustacea</taxon>
        <taxon>Malacostraca</taxon>
        <taxon>Eumalacostraca</taxon>
        <taxon>Eucarida</taxon>
        <taxon>Decapoda</taxon>
        <taxon>Pleocyemata</taxon>
        <taxon>Brachyura</taxon>
        <taxon>Eubrachyura</taxon>
        <taxon>Portunoidea</taxon>
        <taxon>Portunidae</taxon>
        <taxon>Portuninae</taxon>
        <taxon>Portunus</taxon>
    </lineage>
</organism>
<feature type="compositionally biased region" description="Polar residues" evidence="1">
    <location>
        <begin position="10"/>
        <end position="30"/>
    </location>
</feature>
<dbReference type="EMBL" id="VSRR010051208">
    <property type="protein sequence ID" value="MPC79457.1"/>
    <property type="molecule type" value="Genomic_DNA"/>
</dbReference>
<evidence type="ECO:0000313" key="2">
    <source>
        <dbReference type="EMBL" id="MPC79457.1"/>
    </source>
</evidence>
<protein>
    <submittedName>
        <fullName evidence="2">Uncharacterized protein</fullName>
    </submittedName>
</protein>
<sequence>MNLNFAGRNKNCTRSQGNPGTIETTCSRGNNWGILDRKAKTSKPASHRQFTWSGAGTRSIRARQE</sequence>
<gene>
    <name evidence="2" type="ORF">E2C01_073985</name>
</gene>
<dbReference type="AlphaFoldDB" id="A0A5B7ID48"/>
<evidence type="ECO:0000313" key="3">
    <source>
        <dbReference type="Proteomes" id="UP000324222"/>
    </source>
</evidence>